<gene>
    <name evidence="1" type="ORF">UH38_17510</name>
</gene>
<protein>
    <submittedName>
        <fullName evidence="1">Uncharacterized protein</fullName>
    </submittedName>
</protein>
<sequence>MRHFWLVFFLAIGSWVVYQGSKKYLEQEQTSLIAVDSSTGEVSWSVPLGRGDSLARCIHAEEGRVFVGVATDADAYGDYQRYQIETFDGASGQ</sequence>
<name>A0A0D8ZP98_9CYAN</name>
<organism evidence="1 2">
    <name type="scientific">Aliterella atlantica CENA595</name>
    <dbReference type="NCBI Taxonomy" id="1618023"/>
    <lineage>
        <taxon>Bacteria</taxon>
        <taxon>Bacillati</taxon>
        <taxon>Cyanobacteriota</taxon>
        <taxon>Cyanophyceae</taxon>
        <taxon>Chroococcidiopsidales</taxon>
        <taxon>Aliterellaceae</taxon>
        <taxon>Aliterella</taxon>
    </lineage>
</organism>
<dbReference type="AlphaFoldDB" id="A0A0D8ZP98"/>
<evidence type="ECO:0000313" key="2">
    <source>
        <dbReference type="Proteomes" id="UP000032452"/>
    </source>
</evidence>
<accession>A0A0D8ZP98</accession>
<evidence type="ECO:0000313" key="1">
    <source>
        <dbReference type="EMBL" id="KJH70565.1"/>
    </source>
</evidence>
<proteinExistence type="predicted"/>
<dbReference type="EMBL" id="JYON01000021">
    <property type="protein sequence ID" value="KJH70565.1"/>
    <property type="molecule type" value="Genomic_DNA"/>
</dbReference>
<keyword evidence="2" id="KW-1185">Reference proteome</keyword>
<reference evidence="1 2" key="1">
    <citation type="submission" date="2015-02" db="EMBL/GenBank/DDBJ databases">
        <title>Draft genome of a novel marine cyanobacterium (Chroococcales) isolated from South Atlantic Ocean.</title>
        <authorList>
            <person name="Rigonato J."/>
            <person name="Alvarenga D.O."/>
            <person name="Branco L.H."/>
            <person name="Varani A.M."/>
            <person name="Brandini F.P."/>
            <person name="Fiore M.F."/>
        </authorList>
    </citation>
    <scope>NUCLEOTIDE SEQUENCE [LARGE SCALE GENOMIC DNA]</scope>
    <source>
        <strain evidence="1 2">CENA595</strain>
    </source>
</reference>
<dbReference type="Proteomes" id="UP000032452">
    <property type="component" value="Unassembled WGS sequence"/>
</dbReference>
<dbReference type="STRING" id="1618023.UH38_17510"/>
<comment type="caution">
    <text evidence="1">The sequence shown here is derived from an EMBL/GenBank/DDBJ whole genome shotgun (WGS) entry which is preliminary data.</text>
</comment>
<dbReference type="Gene3D" id="2.40.128.630">
    <property type="match status" value="1"/>
</dbReference>